<dbReference type="Proteomes" id="UP000564836">
    <property type="component" value="Chromosome"/>
</dbReference>
<name>A0A9X9Z6W7_9BRAD</name>
<accession>A0A9X9Z6W7</accession>
<proteinExistence type="predicted"/>
<dbReference type="AlphaFoldDB" id="A0A9X9Z6W7"/>
<sequence>MRASSCLICDQKLDASTPAEASSCTTSSTGTVAQIIARTTERERDGAVACCLRSRSVMSSPFRISQQRLPEASAKR</sequence>
<dbReference type="EMBL" id="CP088280">
    <property type="protein sequence ID" value="UGX98922.1"/>
    <property type="molecule type" value="Genomic_DNA"/>
</dbReference>
<protein>
    <submittedName>
        <fullName evidence="1">Uncharacterized protein</fullName>
    </submittedName>
</protein>
<gene>
    <name evidence="1" type="ORF">G6321_00028960</name>
</gene>
<reference evidence="1 2" key="2">
    <citation type="journal article" date="2022" name="Int. J. Syst. Evol. Microbiol.">
        <title>Strains of Bradyrhizobium barranii sp. nov. associated with legumes native to Canada are symbionts of soybeans and belong to different subspecies (subsp. barranii subsp. nov. and subsp. apii subsp. nov.) and symbiovars (sv. glycinearum and sv. septentrionale).</title>
        <authorList>
            <person name="Bromfield E.S.P."/>
            <person name="Cloutier S."/>
            <person name="Wasai-Hara S."/>
            <person name="Minamisawa K."/>
        </authorList>
    </citation>
    <scope>NUCLEOTIDE SEQUENCE [LARGE SCALE GENOMIC DNA]</scope>
    <source>
        <strain evidence="1 2">323S2</strain>
    </source>
</reference>
<evidence type="ECO:0000313" key="2">
    <source>
        <dbReference type="Proteomes" id="UP000564836"/>
    </source>
</evidence>
<reference evidence="1 2" key="1">
    <citation type="journal article" date="2017" name="Syst. Appl. Microbiol.">
        <title>Soybeans inoculated with root zone soils of Canadian native legumes harbour diverse and novel Bradyrhizobium spp. that possess agricultural potential.</title>
        <authorList>
            <person name="Bromfield E.S.P."/>
            <person name="Cloutier S."/>
            <person name="Tambong J.T."/>
            <person name="Tran Thi T.V."/>
        </authorList>
    </citation>
    <scope>NUCLEOTIDE SEQUENCE [LARGE SCALE GENOMIC DNA]</scope>
    <source>
        <strain evidence="1 2">323S2</strain>
    </source>
</reference>
<organism evidence="1 2">
    <name type="scientific">Bradyrhizobium barranii subsp. barranii</name>
    <dbReference type="NCBI Taxonomy" id="2823807"/>
    <lineage>
        <taxon>Bacteria</taxon>
        <taxon>Pseudomonadati</taxon>
        <taxon>Pseudomonadota</taxon>
        <taxon>Alphaproteobacteria</taxon>
        <taxon>Hyphomicrobiales</taxon>
        <taxon>Nitrobacteraceae</taxon>
        <taxon>Bradyrhizobium</taxon>
        <taxon>Bradyrhizobium barranii</taxon>
    </lineage>
</organism>
<evidence type="ECO:0000313" key="1">
    <source>
        <dbReference type="EMBL" id="UGX98922.1"/>
    </source>
</evidence>